<comment type="caution">
    <text evidence="7">The sequence shown here is derived from an EMBL/GenBank/DDBJ whole genome shotgun (WGS) entry which is preliminary data.</text>
</comment>
<evidence type="ECO:0000256" key="2">
    <source>
        <dbReference type="ARBA" id="ARBA00022490"/>
    </source>
</evidence>
<protein>
    <submittedName>
        <fullName evidence="7">Phospholipase A-2-activating protein</fullName>
    </submittedName>
</protein>
<reference evidence="7 8" key="1">
    <citation type="journal article" date="2018" name="Biotechnol. Adv.">
        <title>Improved genomic resources and new bioinformatic workflow for the carcinogenic parasite Clonorchis sinensis: Biotechnological implications.</title>
        <authorList>
            <person name="Wang D."/>
            <person name="Korhonen P.K."/>
            <person name="Gasser R.B."/>
            <person name="Young N.D."/>
        </authorList>
    </citation>
    <scope>NUCLEOTIDE SEQUENCE [LARGE SCALE GENOMIC DNA]</scope>
    <source>
        <strain evidence="7">Cs-k2</strain>
    </source>
</reference>
<keyword evidence="2" id="KW-0963">Cytoplasm</keyword>
<dbReference type="GO" id="GO:0010992">
    <property type="term" value="P:ubiquitin recycling"/>
    <property type="evidence" value="ECO:0007669"/>
    <property type="project" value="TreeGrafter"/>
</dbReference>
<dbReference type="PROSITE" id="PS51396">
    <property type="entry name" value="PUL"/>
    <property type="match status" value="1"/>
</dbReference>
<keyword evidence="4" id="KW-0677">Repeat</keyword>
<dbReference type="PANTHER" id="PTHR19849:SF0">
    <property type="entry name" value="PHOSPHOLIPASE A-2-ACTIVATING PROTEIN"/>
    <property type="match status" value="1"/>
</dbReference>
<dbReference type="InterPro" id="IPR038122">
    <property type="entry name" value="PFU_sf"/>
</dbReference>
<keyword evidence="8" id="KW-1185">Reference proteome</keyword>
<feature type="domain" description="PFU" evidence="5">
    <location>
        <begin position="77"/>
        <end position="171"/>
    </location>
</feature>
<evidence type="ECO:0000256" key="4">
    <source>
        <dbReference type="ARBA" id="ARBA00022737"/>
    </source>
</evidence>
<dbReference type="GO" id="GO:0043161">
    <property type="term" value="P:proteasome-mediated ubiquitin-dependent protein catabolic process"/>
    <property type="evidence" value="ECO:0007669"/>
    <property type="project" value="TreeGrafter"/>
</dbReference>
<evidence type="ECO:0000313" key="7">
    <source>
        <dbReference type="EMBL" id="KAG5442659.1"/>
    </source>
</evidence>
<dbReference type="AlphaFoldDB" id="A0A8T1M0Z3"/>
<dbReference type="Gene3D" id="3.10.20.870">
    <property type="entry name" value="PFU (PLAA family ubiquitin binding), C-terminal domain"/>
    <property type="match status" value="1"/>
</dbReference>
<gene>
    <name evidence="7" type="ORF">CSKR_109503</name>
</gene>
<dbReference type="GO" id="GO:0043130">
    <property type="term" value="F:ubiquitin binding"/>
    <property type="evidence" value="ECO:0007669"/>
    <property type="project" value="TreeGrafter"/>
</dbReference>
<name>A0A8T1M0Z3_CLOSI</name>
<evidence type="ECO:0000259" key="5">
    <source>
        <dbReference type="PROSITE" id="PS51394"/>
    </source>
</evidence>
<dbReference type="Pfam" id="PF09070">
    <property type="entry name" value="PFU"/>
    <property type="match status" value="1"/>
</dbReference>
<evidence type="ECO:0000256" key="1">
    <source>
        <dbReference type="ARBA" id="ARBA00004496"/>
    </source>
</evidence>
<dbReference type="GO" id="GO:0005737">
    <property type="term" value="C:cytoplasm"/>
    <property type="evidence" value="ECO:0007669"/>
    <property type="project" value="UniProtKB-SubCell"/>
</dbReference>
<dbReference type="PANTHER" id="PTHR19849">
    <property type="entry name" value="PHOSPHOLIPASE A-2-ACTIVATING PROTEIN"/>
    <property type="match status" value="1"/>
</dbReference>
<dbReference type="GO" id="GO:0005634">
    <property type="term" value="C:nucleus"/>
    <property type="evidence" value="ECO:0007669"/>
    <property type="project" value="TreeGrafter"/>
</dbReference>
<evidence type="ECO:0000313" key="8">
    <source>
        <dbReference type="Proteomes" id="UP000286415"/>
    </source>
</evidence>
<feature type="domain" description="PUL" evidence="6">
    <location>
        <begin position="203"/>
        <end position="502"/>
    </location>
</feature>
<evidence type="ECO:0000256" key="3">
    <source>
        <dbReference type="ARBA" id="ARBA00022574"/>
    </source>
</evidence>
<dbReference type="Proteomes" id="UP000286415">
    <property type="component" value="Unassembled WGS sequence"/>
</dbReference>
<evidence type="ECO:0000259" key="6">
    <source>
        <dbReference type="PROSITE" id="PS51396"/>
    </source>
</evidence>
<keyword evidence="3" id="KW-0853">WD repeat</keyword>
<dbReference type="PROSITE" id="PS51394">
    <property type="entry name" value="PFU"/>
    <property type="match status" value="1"/>
</dbReference>
<dbReference type="EMBL" id="NIRI02000056">
    <property type="protein sequence ID" value="KAG5442659.1"/>
    <property type="molecule type" value="Genomic_DNA"/>
</dbReference>
<organism evidence="7 8">
    <name type="scientific">Clonorchis sinensis</name>
    <name type="common">Chinese liver fluke</name>
    <dbReference type="NCBI Taxonomy" id="79923"/>
    <lineage>
        <taxon>Eukaryota</taxon>
        <taxon>Metazoa</taxon>
        <taxon>Spiralia</taxon>
        <taxon>Lophotrochozoa</taxon>
        <taxon>Platyhelminthes</taxon>
        <taxon>Trematoda</taxon>
        <taxon>Digenea</taxon>
        <taxon>Opisthorchiida</taxon>
        <taxon>Opisthorchiata</taxon>
        <taxon>Opisthorchiidae</taxon>
        <taxon>Clonorchis</taxon>
    </lineage>
</organism>
<sequence>DSVVRVFSADPSRQAPEDAIRTYEAELASSKITVPDAAGTGDLDPNKLPGMEALLQPGRREGQVIVVRVSDRSVCYQWSGAETRWVEIGDVVGTGQSKLSVYNGKEYDFVFSVDIVDGAAPLKLPYNRTDDPWVAAQRFIHQHDLPQDYLDTVAQFIIKNAGPKISAPTSNDLAYVDPFTGADRYVPGTTGPTPPSSAASSDQHFPVNTFISLKSLSLDPLITKLKSFNQMVDNPIDESTIALIRAFNFDLSEDAAEGLTSAILEAIPRWPVDKVFPFLDLLRCLVFYNKASLIIFEESHWDLLYNLSLGHAELPQANCLLVLRLLANTLAADAPNLLVSKSAPPKSVVTVIGSSQKLVQLVDSTKLEIRQRKQHQIALAALIHNLAVFSYLSTSSHLSNTDFPYLRVLPSLCVRMGFSLLSLAPTHGPGGVTQFHPDAISTLILGIGTALISASHGDKNVQSEEMIKVHRIRLLASAVSANNGSTEDELAAWESVRRVITYWSQSSACSLKIKDKVRGSNPTSASRLPLSRLGQPGSNAALVLPSGGMAARHRKGVTAGRIIVIIIRWCLAMDFGEIISHLQLTGCARSPLLEQPGSIPALVQPSGGMSVRHRKGATAERFFLLFRTHDQHSYDILLDKSTSRIGSELSPRNNVVATEQFRDALQGGIFTKCCSVVRRFRCPSAMPPEGSTRARILPGFPSLDTGSREAEVGIEPRTLRSVDAFPVNLMFYLNPNWSDFDKYNHLQINLEEDLNRRHLLIYVFEMARWLKWLKREFTDRKVRDLGNLVVSQLSCLLWMAWQLSTERVLQLNDYFFYFNLRLRTFLTQHITSIRYFKVSTSAISGFLWDTFHPEDYKSGNSSREHRFQPVLGSFDVAVACFRCLTAMPPEGSTRDRILPGCPNLDRGSREAEVGFEPRTFQSVNLRSNH</sequence>
<dbReference type="InterPro" id="IPR015155">
    <property type="entry name" value="PFU"/>
</dbReference>
<comment type="subcellular location">
    <subcellularLocation>
        <location evidence="1">Cytoplasm</location>
    </subcellularLocation>
</comment>
<proteinExistence type="predicted"/>
<feature type="non-terminal residue" evidence="7">
    <location>
        <position position="1"/>
    </location>
</feature>
<dbReference type="Gene3D" id="1.25.10.10">
    <property type="entry name" value="Leucine-rich Repeat Variant"/>
    <property type="match status" value="1"/>
</dbReference>
<dbReference type="OrthoDB" id="10265988at2759"/>
<reference evidence="7 8" key="2">
    <citation type="journal article" date="2021" name="Genomics">
        <title>High-quality reference genome for Clonorchis sinensis.</title>
        <authorList>
            <person name="Young N.D."/>
            <person name="Stroehlein A.J."/>
            <person name="Kinkar L."/>
            <person name="Wang T."/>
            <person name="Sohn W.M."/>
            <person name="Chang B.C.H."/>
            <person name="Kaur P."/>
            <person name="Weisz D."/>
            <person name="Dudchenko O."/>
            <person name="Aiden E.L."/>
            <person name="Korhonen P.K."/>
            <person name="Gasser R.B."/>
        </authorList>
    </citation>
    <scope>NUCLEOTIDE SEQUENCE [LARGE SCALE GENOMIC DNA]</scope>
    <source>
        <strain evidence="7">Cs-k2</strain>
    </source>
</reference>
<accession>A0A8T1M0Z3</accession>
<dbReference type="InterPro" id="IPR011989">
    <property type="entry name" value="ARM-like"/>
</dbReference>
<dbReference type="InterPro" id="IPR013535">
    <property type="entry name" value="PUL_dom"/>
</dbReference>
<dbReference type="Pfam" id="PF08324">
    <property type="entry name" value="PUL"/>
    <property type="match status" value="1"/>
</dbReference>